<dbReference type="EMBL" id="FXAH01000005">
    <property type="protein sequence ID" value="SMF29275.1"/>
    <property type="molecule type" value="Genomic_DNA"/>
</dbReference>
<dbReference type="GO" id="GO:0003824">
    <property type="term" value="F:catalytic activity"/>
    <property type="evidence" value="ECO:0007669"/>
    <property type="project" value="InterPro"/>
</dbReference>
<reference evidence="3" key="1">
    <citation type="submission" date="2017-04" db="EMBL/GenBank/DDBJ databases">
        <authorList>
            <person name="Varghese N."/>
            <person name="Submissions S."/>
        </authorList>
    </citation>
    <scope>NUCLEOTIDE SEQUENCE [LARGE SCALE GENOMIC DNA]</scope>
    <source>
        <strain evidence="3">Ballard 720</strain>
    </source>
</reference>
<dbReference type="SUPFAM" id="SSF50800">
    <property type="entry name" value="PK beta-barrel domain-like"/>
    <property type="match status" value="1"/>
</dbReference>
<dbReference type="PROSITE" id="PS51340">
    <property type="entry name" value="MOSC"/>
    <property type="match status" value="1"/>
</dbReference>
<dbReference type="InterPro" id="IPR005303">
    <property type="entry name" value="MOCOS_middle"/>
</dbReference>
<accession>A0A1X7E832</accession>
<keyword evidence="3" id="KW-1185">Reference proteome</keyword>
<dbReference type="PANTHER" id="PTHR14237">
    <property type="entry name" value="MOLYBDOPTERIN COFACTOR SULFURASE MOSC"/>
    <property type="match status" value="1"/>
</dbReference>
<dbReference type="Pfam" id="PF03476">
    <property type="entry name" value="MOSC_N"/>
    <property type="match status" value="1"/>
</dbReference>
<dbReference type="InterPro" id="IPR005302">
    <property type="entry name" value="MoCF_Sase_C"/>
</dbReference>
<feature type="domain" description="MOSC" evidence="1">
    <location>
        <begin position="155"/>
        <end position="318"/>
    </location>
</feature>
<evidence type="ECO:0000313" key="3">
    <source>
        <dbReference type="Proteomes" id="UP000192911"/>
    </source>
</evidence>
<dbReference type="PANTHER" id="PTHR14237:SF19">
    <property type="entry name" value="MITOCHONDRIAL AMIDOXIME REDUCING COMPONENT 1"/>
    <property type="match status" value="1"/>
</dbReference>
<dbReference type="STRING" id="28094.SAMN06295900_10544"/>
<dbReference type="GO" id="GO:0030151">
    <property type="term" value="F:molybdenum ion binding"/>
    <property type="evidence" value="ECO:0007669"/>
    <property type="project" value="InterPro"/>
</dbReference>
<sequence length="323" mass="34760">MAPRFAQVGGGARPINESVTIAAFGSAFALHIPTMAKISQLNVYPIKSCAGIALDSAHLTAHGLEHDRDWMLVDPEGRFLTQRTLPRLALVTPELKGGELIVRAPGAAPLHTPIDPAELRQAPRREVTVWRSQLPALDAGDAAASWFSSFLGTPARLVRFDPEAERIASRDWTGEIVAPVRFADGFPLLVIGEASLEALNARLVAKGVDAIPMNRFRPNLVLSGTDAYEEDYFESLRTSGPGGAAELRFVKPCTRCPMPTIDQLTGAPDPRWPNEPTDTLLGYRGNSRMNGAVTFGENAIVIEGAGATLTIGDAADVELRFED</sequence>
<organism evidence="2 3">
    <name type="scientific">Trinickia caryophylli</name>
    <name type="common">Paraburkholderia caryophylli</name>
    <dbReference type="NCBI Taxonomy" id="28094"/>
    <lineage>
        <taxon>Bacteria</taxon>
        <taxon>Pseudomonadati</taxon>
        <taxon>Pseudomonadota</taxon>
        <taxon>Betaproteobacteria</taxon>
        <taxon>Burkholderiales</taxon>
        <taxon>Burkholderiaceae</taxon>
        <taxon>Trinickia</taxon>
    </lineage>
</organism>
<name>A0A1X7E832_TRICW</name>
<evidence type="ECO:0000313" key="2">
    <source>
        <dbReference type="EMBL" id="SMF29275.1"/>
    </source>
</evidence>
<dbReference type="SUPFAM" id="SSF141673">
    <property type="entry name" value="MOSC N-terminal domain-like"/>
    <property type="match status" value="1"/>
</dbReference>
<dbReference type="Proteomes" id="UP000192911">
    <property type="component" value="Unassembled WGS sequence"/>
</dbReference>
<evidence type="ECO:0000259" key="1">
    <source>
        <dbReference type="PROSITE" id="PS51340"/>
    </source>
</evidence>
<dbReference type="InterPro" id="IPR011037">
    <property type="entry name" value="Pyrv_Knase-like_insert_dom_sf"/>
</dbReference>
<dbReference type="AlphaFoldDB" id="A0A1X7E832"/>
<dbReference type="GO" id="GO:0030170">
    <property type="term" value="F:pyridoxal phosphate binding"/>
    <property type="evidence" value="ECO:0007669"/>
    <property type="project" value="InterPro"/>
</dbReference>
<proteinExistence type="predicted"/>
<protein>
    <recommendedName>
        <fullName evidence="1">MOSC domain-containing protein</fullName>
    </recommendedName>
</protein>
<gene>
    <name evidence="2" type="ORF">SAMN06295900_10544</name>
</gene>
<dbReference type="Pfam" id="PF03473">
    <property type="entry name" value="MOSC"/>
    <property type="match status" value="1"/>
</dbReference>